<protein>
    <submittedName>
        <fullName evidence="1">Uncharacterized protein</fullName>
    </submittedName>
</protein>
<gene>
    <name evidence="1" type="ORF">LCGC14_2643110</name>
</gene>
<dbReference type="AlphaFoldDB" id="A0A0F9AJF5"/>
<sequence length="57" mass="6026">VGVRVGRVTSAFSIASGSDISVEWNAETFDSGAFHDNSTNPNRLTVPSGLGVKYLIK</sequence>
<dbReference type="EMBL" id="LAZR01045631">
    <property type="protein sequence ID" value="KKK98405.1"/>
    <property type="molecule type" value="Genomic_DNA"/>
</dbReference>
<reference evidence="1" key="1">
    <citation type="journal article" date="2015" name="Nature">
        <title>Complex archaea that bridge the gap between prokaryotes and eukaryotes.</title>
        <authorList>
            <person name="Spang A."/>
            <person name="Saw J.H."/>
            <person name="Jorgensen S.L."/>
            <person name="Zaremba-Niedzwiedzka K."/>
            <person name="Martijn J."/>
            <person name="Lind A.E."/>
            <person name="van Eijk R."/>
            <person name="Schleper C."/>
            <person name="Guy L."/>
            <person name="Ettema T.J."/>
        </authorList>
    </citation>
    <scope>NUCLEOTIDE SEQUENCE</scope>
</reference>
<accession>A0A0F9AJF5</accession>
<comment type="caution">
    <text evidence="1">The sequence shown here is derived from an EMBL/GenBank/DDBJ whole genome shotgun (WGS) entry which is preliminary data.</text>
</comment>
<proteinExistence type="predicted"/>
<name>A0A0F9AJF5_9ZZZZ</name>
<feature type="non-terminal residue" evidence="1">
    <location>
        <position position="1"/>
    </location>
</feature>
<evidence type="ECO:0000313" key="1">
    <source>
        <dbReference type="EMBL" id="KKK98405.1"/>
    </source>
</evidence>
<organism evidence="1">
    <name type="scientific">marine sediment metagenome</name>
    <dbReference type="NCBI Taxonomy" id="412755"/>
    <lineage>
        <taxon>unclassified sequences</taxon>
        <taxon>metagenomes</taxon>
        <taxon>ecological metagenomes</taxon>
    </lineage>
</organism>